<evidence type="ECO:0000256" key="8">
    <source>
        <dbReference type="ARBA" id="ARBA00022741"/>
    </source>
</evidence>
<dbReference type="Pfam" id="PF17759">
    <property type="entry name" value="tRNA_synthFbeta"/>
    <property type="match status" value="1"/>
</dbReference>
<dbReference type="FunFam" id="3.50.40.10:FF:000001">
    <property type="entry name" value="Phenylalanine--tRNA ligase beta subunit"/>
    <property type="match status" value="1"/>
</dbReference>
<evidence type="ECO:0000256" key="14">
    <source>
        <dbReference type="ARBA" id="ARBA00049255"/>
    </source>
</evidence>
<dbReference type="SMART" id="SM00874">
    <property type="entry name" value="B5"/>
    <property type="match status" value="1"/>
</dbReference>
<dbReference type="STRING" id="1033810.HLPCO_000165"/>
<dbReference type="RefSeq" id="WP_008826381.1">
    <property type="nucleotide sequence ID" value="NZ_AFNU02000001.1"/>
</dbReference>
<keyword evidence="8 15" id="KW-0547">Nucleotide-binding</keyword>
<evidence type="ECO:0000256" key="12">
    <source>
        <dbReference type="ARBA" id="ARBA00022917"/>
    </source>
</evidence>
<dbReference type="PROSITE" id="PS50886">
    <property type="entry name" value="TRBD"/>
    <property type="match status" value="1"/>
</dbReference>
<dbReference type="InterPro" id="IPR033714">
    <property type="entry name" value="tRNA_bind_bactPheRS"/>
</dbReference>
<keyword evidence="10 15" id="KW-0460">Magnesium</keyword>
<dbReference type="eggNOG" id="COG0072">
    <property type="taxonomic scope" value="Bacteria"/>
</dbReference>
<evidence type="ECO:0000259" key="19">
    <source>
        <dbReference type="PROSITE" id="PS51483"/>
    </source>
</evidence>
<dbReference type="GO" id="GO:0000287">
    <property type="term" value="F:magnesium ion binding"/>
    <property type="evidence" value="ECO:0007669"/>
    <property type="project" value="UniProtKB-UniRule"/>
</dbReference>
<dbReference type="NCBIfam" id="TIGR00472">
    <property type="entry name" value="pheT_bact"/>
    <property type="match status" value="1"/>
</dbReference>
<keyword evidence="5 16" id="KW-0820">tRNA-binding</keyword>
<dbReference type="InterPro" id="IPR005121">
    <property type="entry name" value="Fdx_antiC-bd"/>
</dbReference>
<feature type="domain" description="FDX-ACB" evidence="18">
    <location>
        <begin position="712"/>
        <end position="805"/>
    </location>
</feature>
<dbReference type="Pfam" id="PF03147">
    <property type="entry name" value="FDX-ACB"/>
    <property type="match status" value="1"/>
</dbReference>
<dbReference type="InterPro" id="IPR005147">
    <property type="entry name" value="tRNA_synthase_B5-dom"/>
</dbReference>
<dbReference type="InterPro" id="IPR002547">
    <property type="entry name" value="tRNA-bd_dom"/>
</dbReference>
<evidence type="ECO:0000313" key="21">
    <source>
        <dbReference type="Proteomes" id="UP000005707"/>
    </source>
</evidence>
<dbReference type="InterPro" id="IPR004532">
    <property type="entry name" value="Phe-tRNA-ligase_IIc_bsu_bact"/>
</dbReference>
<dbReference type="PANTHER" id="PTHR10947">
    <property type="entry name" value="PHENYLALANYL-TRNA SYNTHETASE BETA CHAIN AND LEUCINE-RICH REPEAT-CONTAINING PROTEIN 47"/>
    <property type="match status" value="1"/>
</dbReference>
<dbReference type="GO" id="GO:0000049">
    <property type="term" value="F:tRNA binding"/>
    <property type="evidence" value="ECO:0007669"/>
    <property type="project" value="UniProtKB-UniRule"/>
</dbReference>
<evidence type="ECO:0000256" key="4">
    <source>
        <dbReference type="ARBA" id="ARBA00022490"/>
    </source>
</evidence>
<feature type="binding site" evidence="15">
    <location>
        <position position="471"/>
    </location>
    <ligand>
        <name>Mg(2+)</name>
        <dbReference type="ChEBI" id="CHEBI:18420"/>
        <note>shared with alpha subunit</note>
    </ligand>
</feature>
<keyword evidence="21" id="KW-1185">Reference proteome</keyword>
<name>U2FRD1_9MOLU</name>
<dbReference type="InterPro" id="IPR045864">
    <property type="entry name" value="aa-tRNA-synth_II/BPL/LPL"/>
</dbReference>
<keyword evidence="13 15" id="KW-0030">Aminoacyl-tRNA synthetase</keyword>
<keyword evidence="12 15" id="KW-0648">Protein biosynthesis</keyword>
<keyword evidence="6 15" id="KW-0436">Ligase</keyword>
<dbReference type="CDD" id="cd00769">
    <property type="entry name" value="PheRS_beta_core"/>
    <property type="match status" value="1"/>
</dbReference>
<comment type="cofactor">
    <cofactor evidence="15">
        <name>Mg(2+)</name>
        <dbReference type="ChEBI" id="CHEBI:18420"/>
    </cofactor>
    <text evidence="15">Binds 2 magnesium ions per tetramer.</text>
</comment>
<feature type="domain" description="TRNA-binding" evidence="17">
    <location>
        <begin position="39"/>
        <end position="156"/>
    </location>
</feature>
<dbReference type="GO" id="GO:0006432">
    <property type="term" value="P:phenylalanyl-tRNA aminoacylation"/>
    <property type="evidence" value="ECO:0007669"/>
    <property type="project" value="UniProtKB-UniRule"/>
</dbReference>
<dbReference type="GO" id="GO:0004826">
    <property type="term" value="F:phenylalanine-tRNA ligase activity"/>
    <property type="evidence" value="ECO:0007669"/>
    <property type="project" value="UniProtKB-UniRule"/>
</dbReference>
<evidence type="ECO:0000259" key="17">
    <source>
        <dbReference type="PROSITE" id="PS50886"/>
    </source>
</evidence>
<reference evidence="20 21" key="2">
    <citation type="journal article" date="2013" name="PLoS ONE">
        <title>INDIGO - INtegrated Data Warehouse of MIcrobial GenOmes with Examples from the Red Sea Extremophiles.</title>
        <authorList>
            <person name="Alam I."/>
            <person name="Antunes A."/>
            <person name="Kamau A.A."/>
            <person name="Ba Alawi W."/>
            <person name="Kalkatawi M."/>
            <person name="Stingl U."/>
            <person name="Bajic V.B."/>
        </authorList>
    </citation>
    <scope>NUCLEOTIDE SEQUENCE [LARGE SCALE GENOMIC DNA]</scope>
    <source>
        <strain evidence="20 21">SSD-17B</strain>
    </source>
</reference>
<dbReference type="GO" id="GO:0009328">
    <property type="term" value="C:phenylalanine-tRNA ligase complex"/>
    <property type="evidence" value="ECO:0007669"/>
    <property type="project" value="TreeGrafter"/>
</dbReference>
<comment type="similarity">
    <text evidence="2 15">Belongs to the phenylalanyl-tRNA synthetase beta subunit family. Type 1 subfamily.</text>
</comment>
<protein>
    <recommendedName>
        <fullName evidence="15">Phenylalanine--tRNA ligase beta subunit</fullName>
        <ecNumber evidence="15">6.1.1.20</ecNumber>
    </recommendedName>
    <alternativeName>
        <fullName evidence="15">Phenylalanyl-tRNA synthetase beta subunit</fullName>
        <shortName evidence="15">PheRS</shortName>
    </alternativeName>
</protein>
<evidence type="ECO:0000256" key="13">
    <source>
        <dbReference type="ARBA" id="ARBA00023146"/>
    </source>
</evidence>
<dbReference type="InterPro" id="IPR020825">
    <property type="entry name" value="Phe-tRNA_synthase-like_B3/B4"/>
</dbReference>
<evidence type="ECO:0000256" key="1">
    <source>
        <dbReference type="ARBA" id="ARBA00004496"/>
    </source>
</evidence>
<dbReference type="FunFam" id="3.30.56.10:FF:000002">
    <property type="entry name" value="Phenylalanine--tRNA ligase beta subunit"/>
    <property type="match status" value="1"/>
</dbReference>
<reference evidence="20 21" key="1">
    <citation type="journal article" date="2011" name="J. Bacteriol.">
        <title>Genome sequence of Haloplasma contractile, an unusual contractile bacterium from a deep-sea anoxic brine lake.</title>
        <authorList>
            <person name="Antunes A."/>
            <person name="Alam I."/>
            <person name="El Dorry H."/>
            <person name="Siam R."/>
            <person name="Robertson A."/>
            <person name="Bajic V.B."/>
            <person name="Stingl U."/>
        </authorList>
    </citation>
    <scope>NUCLEOTIDE SEQUENCE [LARGE SCALE GENOMIC DNA]</scope>
    <source>
        <strain evidence="20 21">SSD-17B</strain>
    </source>
</reference>
<feature type="binding site" evidence="15">
    <location>
        <position position="472"/>
    </location>
    <ligand>
        <name>Mg(2+)</name>
        <dbReference type="ChEBI" id="CHEBI:18420"/>
        <note>shared with alpha subunit</note>
    </ligand>
</feature>
<dbReference type="SUPFAM" id="SSF55681">
    <property type="entry name" value="Class II aaRS and biotin synthetases"/>
    <property type="match status" value="1"/>
</dbReference>
<dbReference type="InterPro" id="IPR005146">
    <property type="entry name" value="B3/B4_tRNA-bd"/>
</dbReference>
<evidence type="ECO:0000256" key="7">
    <source>
        <dbReference type="ARBA" id="ARBA00022723"/>
    </source>
</evidence>
<dbReference type="SMART" id="SM00896">
    <property type="entry name" value="FDX-ACB"/>
    <property type="match status" value="1"/>
</dbReference>
<dbReference type="Proteomes" id="UP000005707">
    <property type="component" value="Unassembled WGS sequence"/>
</dbReference>
<comment type="catalytic activity">
    <reaction evidence="14 15">
        <text>tRNA(Phe) + L-phenylalanine + ATP = L-phenylalanyl-tRNA(Phe) + AMP + diphosphate + H(+)</text>
        <dbReference type="Rhea" id="RHEA:19413"/>
        <dbReference type="Rhea" id="RHEA-COMP:9668"/>
        <dbReference type="Rhea" id="RHEA-COMP:9699"/>
        <dbReference type="ChEBI" id="CHEBI:15378"/>
        <dbReference type="ChEBI" id="CHEBI:30616"/>
        <dbReference type="ChEBI" id="CHEBI:33019"/>
        <dbReference type="ChEBI" id="CHEBI:58095"/>
        <dbReference type="ChEBI" id="CHEBI:78442"/>
        <dbReference type="ChEBI" id="CHEBI:78531"/>
        <dbReference type="ChEBI" id="CHEBI:456215"/>
        <dbReference type="EC" id="6.1.1.20"/>
    </reaction>
</comment>
<dbReference type="EC" id="6.1.1.20" evidence="15"/>
<dbReference type="CDD" id="cd02796">
    <property type="entry name" value="tRNA_bind_bactPheRS"/>
    <property type="match status" value="1"/>
</dbReference>
<dbReference type="InParanoid" id="U2FRD1"/>
<dbReference type="Gene3D" id="3.30.930.10">
    <property type="entry name" value="Bira Bifunctional Protein, Domain 2"/>
    <property type="match status" value="1"/>
</dbReference>
<dbReference type="Gene3D" id="3.50.40.10">
    <property type="entry name" value="Phenylalanyl-trna Synthetase, Chain B, domain 3"/>
    <property type="match status" value="1"/>
</dbReference>
<dbReference type="InterPro" id="IPR012340">
    <property type="entry name" value="NA-bd_OB-fold"/>
</dbReference>
<evidence type="ECO:0000256" key="11">
    <source>
        <dbReference type="ARBA" id="ARBA00022884"/>
    </source>
</evidence>
<dbReference type="InterPro" id="IPR036690">
    <property type="entry name" value="Fdx_antiC-bd_sf"/>
</dbReference>
<organism evidence="20 21">
    <name type="scientific">Haloplasma contractile SSD-17B</name>
    <dbReference type="NCBI Taxonomy" id="1033810"/>
    <lineage>
        <taxon>Bacteria</taxon>
        <taxon>Bacillati</taxon>
        <taxon>Mycoplasmatota</taxon>
        <taxon>Mollicutes</taxon>
        <taxon>Haloplasmatales</taxon>
        <taxon>Haloplasmataceae</taxon>
        <taxon>Haloplasma</taxon>
    </lineage>
</organism>
<dbReference type="SMART" id="SM00873">
    <property type="entry name" value="B3_4"/>
    <property type="match status" value="1"/>
</dbReference>
<keyword evidence="7 15" id="KW-0479">Metal-binding</keyword>
<proteinExistence type="inferred from homology"/>
<dbReference type="Gene3D" id="2.40.50.140">
    <property type="entry name" value="Nucleic acid-binding proteins"/>
    <property type="match status" value="1"/>
</dbReference>
<sequence>MLVSLKWLQDYVDISDINAFDLAEKITRTGIEVEAVEVLSSATDCVIGYVRSIKKHPEADRLNICEVEIDEKGNETVQIICGAANIDANQKVIVAKIGAVLPGNFKIKKAKLRGVESYGMICSLKELGIENKLVPTEYQDGIYVLSKDAPVGTDAVNYLRLNDTVLEFGLTPNRADCLSMLGVAYEVAAILDREIKYPDLCLNESDEKTSDLIKINLSTYDCPAYYAKIIRDVKIKQSPQWLQSYLIASGIRPKNNIVDLTNYVMLELGQPLHAFDLKKLNTDEILVRNAKKDETIITLDGEERKLIAEDIVITDGEKPVALAGVMGGQNTEIDDLTESIMLESAVFRPTPIRKTSQRLGLRSDSSSRFEKKVDPNRVKLAIDRAAMLIEIIAKGETLKGVSHVDSLVKENLNIDLSVTKVNEVLGTSLTKTDIEQVFKRLSFEYTVKNNVFTISVPTRRQDITIKEDLIEEIARIYGYDHIEMTIPETNTVGKLTYSQATRRKIKRTLESCGMNEVITYSLTKQSYLNRFLLTDHAFIPVALKMPMSEERKYMRHSLLPHMLDVVAYNKKRTLENLSIYELSKRYYKTGEKTKETYLLAGVLTGRLNELKWKNEVEVADFFNLKGNIEVLFEKLGINEDIKFVKPDDRLPKDYHPGRSAYIMFKDSFIGIIGGIHPNTQGEFDLNDTYVFELELETLLKDEQDLLKFNLIPKYPSITRDIALVVDEQVTSMDLISTIKSTGKKLLKDVDVFDLYQGEHIETGKKSIAFSLTYLDEHKTLTDDEVTKRHEQIVSALEQTFNASLRK</sequence>
<dbReference type="PROSITE" id="PS51447">
    <property type="entry name" value="FDX_ACB"/>
    <property type="match status" value="1"/>
</dbReference>
<evidence type="ECO:0000256" key="16">
    <source>
        <dbReference type="PROSITE-ProRule" id="PRU00209"/>
    </source>
</evidence>
<dbReference type="FunCoup" id="U2FRD1">
    <property type="interactions" value="410"/>
</dbReference>
<feature type="binding site" evidence="15">
    <location>
        <position position="462"/>
    </location>
    <ligand>
        <name>Mg(2+)</name>
        <dbReference type="ChEBI" id="CHEBI:18420"/>
        <note>shared with alpha subunit</note>
    </ligand>
</feature>
<evidence type="ECO:0000256" key="3">
    <source>
        <dbReference type="ARBA" id="ARBA00011209"/>
    </source>
</evidence>
<keyword evidence="4 15" id="KW-0963">Cytoplasm</keyword>
<dbReference type="Pfam" id="PF03483">
    <property type="entry name" value="B3_4"/>
    <property type="match status" value="1"/>
</dbReference>
<comment type="caution">
    <text evidence="20">The sequence shown here is derived from an EMBL/GenBank/DDBJ whole genome shotgun (WGS) entry which is preliminary data.</text>
</comment>
<evidence type="ECO:0000313" key="20">
    <source>
        <dbReference type="EMBL" id="ERJ13514.1"/>
    </source>
</evidence>
<feature type="binding site" evidence="15">
    <location>
        <position position="468"/>
    </location>
    <ligand>
        <name>Mg(2+)</name>
        <dbReference type="ChEBI" id="CHEBI:18420"/>
        <note>shared with alpha subunit</note>
    </ligand>
</feature>
<keyword evidence="11 16" id="KW-0694">RNA-binding</keyword>
<evidence type="ECO:0000256" key="5">
    <source>
        <dbReference type="ARBA" id="ARBA00022555"/>
    </source>
</evidence>
<dbReference type="InterPro" id="IPR041616">
    <property type="entry name" value="PheRS_beta_core"/>
</dbReference>
<dbReference type="Gene3D" id="3.30.56.10">
    <property type="match status" value="2"/>
</dbReference>
<dbReference type="AlphaFoldDB" id="U2FRD1"/>
<dbReference type="Pfam" id="PF03484">
    <property type="entry name" value="B5"/>
    <property type="match status" value="1"/>
</dbReference>
<dbReference type="HAMAP" id="MF_00283">
    <property type="entry name" value="Phe_tRNA_synth_beta1"/>
    <property type="match status" value="1"/>
</dbReference>
<dbReference type="NCBIfam" id="NF045760">
    <property type="entry name" value="YtpR"/>
    <property type="match status" value="1"/>
</dbReference>
<dbReference type="SUPFAM" id="SSF50249">
    <property type="entry name" value="Nucleic acid-binding proteins"/>
    <property type="match status" value="1"/>
</dbReference>
<dbReference type="PANTHER" id="PTHR10947:SF0">
    <property type="entry name" value="PHENYLALANINE--TRNA LIGASE BETA SUBUNIT"/>
    <property type="match status" value="1"/>
</dbReference>
<dbReference type="GO" id="GO:0005524">
    <property type="term" value="F:ATP binding"/>
    <property type="evidence" value="ECO:0007669"/>
    <property type="project" value="UniProtKB-UniRule"/>
</dbReference>
<dbReference type="InterPro" id="IPR009061">
    <property type="entry name" value="DNA-bd_dom_put_sf"/>
</dbReference>
<dbReference type="SUPFAM" id="SSF56037">
    <property type="entry name" value="PheT/TilS domain"/>
    <property type="match status" value="1"/>
</dbReference>
<dbReference type="FunFam" id="3.30.70.380:FF:000001">
    <property type="entry name" value="Phenylalanine--tRNA ligase beta subunit"/>
    <property type="match status" value="1"/>
</dbReference>
<evidence type="ECO:0000256" key="2">
    <source>
        <dbReference type="ARBA" id="ARBA00008653"/>
    </source>
</evidence>
<dbReference type="FunFam" id="2.40.50.140:FF:000045">
    <property type="entry name" value="Phenylalanine--tRNA ligase beta subunit"/>
    <property type="match status" value="1"/>
</dbReference>
<dbReference type="InterPro" id="IPR045060">
    <property type="entry name" value="Phe-tRNA-ligase_IIc_bsu"/>
</dbReference>
<evidence type="ECO:0000256" key="9">
    <source>
        <dbReference type="ARBA" id="ARBA00022840"/>
    </source>
</evidence>
<dbReference type="FunFam" id="3.30.930.10:FF:000022">
    <property type="entry name" value="Phenylalanine--tRNA ligase beta subunit"/>
    <property type="match status" value="1"/>
</dbReference>
<evidence type="ECO:0000256" key="6">
    <source>
        <dbReference type="ARBA" id="ARBA00022598"/>
    </source>
</evidence>
<dbReference type="Pfam" id="PF01588">
    <property type="entry name" value="tRNA_bind"/>
    <property type="match status" value="1"/>
</dbReference>
<dbReference type="PROSITE" id="PS51483">
    <property type="entry name" value="B5"/>
    <property type="match status" value="1"/>
</dbReference>
<accession>U2FRD1</accession>
<dbReference type="EMBL" id="AFNU02000001">
    <property type="protein sequence ID" value="ERJ13514.1"/>
    <property type="molecule type" value="Genomic_DNA"/>
</dbReference>
<comment type="subunit">
    <text evidence="3 15">Tetramer of two alpha and two beta subunits.</text>
</comment>
<comment type="subcellular location">
    <subcellularLocation>
        <location evidence="1 15">Cytoplasm</location>
    </subcellularLocation>
</comment>
<feature type="domain" description="B5" evidence="19">
    <location>
        <begin position="409"/>
        <end position="484"/>
    </location>
</feature>
<dbReference type="SUPFAM" id="SSF54991">
    <property type="entry name" value="Anticodon-binding domain of PheRS"/>
    <property type="match status" value="1"/>
</dbReference>
<evidence type="ECO:0000259" key="18">
    <source>
        <dbReference type="PROSITE" id="PS51447"/>
    </source>
</evidence>
<keyword evidence="9 15" id="KW-0067">ATP-binding</keyword>
<dbReference type="OrthoDB" id="9805455at2"/>
<evidence type="ECO:0000256" key="15">
    <source>
        <dbReference type="HAMAP-Rule" id="MF_00283"/>
    </source>
</evidence>
<dbReference type="Gene3D" id="3.30.70.380">
    <property type="entry name" value="Ferrodoxin-fold anticodon-binding domain"/>
    <property type="match status" value="1"/>
</dbReference>
<evidence type="ECO:0000256" key="10">
    <source>
        <dbReference type="ARBA" id="ARBA00022842"/>
    </source>
</evidence>
<dbReference type="SUPFAM" id="SSF46955">
    <property type="entry name" value="Putative DNA-binding domain"/>
    <property type="match status" value="1"/>
</dbReference>
<gene>
    <name evidence="15 20" type="primary">pheT</name>
    <name evidence="20" type="ORF">HLPCO_000165</name>
</gene>